<reference evidence="1 2" key="1">
    <citation type="submission" date="2018-09" db="EMBL/GenBank/DDBJ databases">
        <title>Evolutionary history of phycoerythrin pigmentation in the water bloom-forming cyanobacterium Microcystis aeruginosa.</title>
        <authorList>
            <person name="Tanabe Y."/>
            <person name="Tanabe Y."/>
            <person name="Yamaguchi H."/>
        </authorList>
    </citation>
    <scope>NUCLEOTIDE SEQUENCE [LARGE SCALE GENOMIC DNA]</scope>
    <source>
        <strain evidence="1 2">NIES-2520</strain>
    </source>
</reference>
<evidence type="ECO:0000313" key="1">
    <source>
        <dbReference type="EMBL" id="GCA74744.1"/>
    </source>
</evidence>
<sequence length="54" mass="6212">MQVYPQGITVQELSNRLNRPVSMLNLCLKSLVASKKIVARKNHNQWVYTVDQKA</sequence>
<dbReference type="InterPro" id="IPR036390">
    <property type="entry name" value="WH_DNA-bd_sf"/>
</dbReference>
<proteinExistence type="predicted"/>
<organism evidence="1 2">
    <name type="scientific">Microcystis aeruginosa NIES-2520</name>
    <dbReference type="NCBI Taxonomy" id="2303982"/>
    <lineage>
        <taxon>Bacteria</taxon>
        <taxon>Bacillati</taxon>
        <taxon>Cyanobacteriota</taxon>
        <taxon>Cyanophyceae</taxon>
        <taxon>Oscillatoriophycideae</taxon>
        <taxon>Chroococcales</taxon>
        <taxon>Microcystaceae</taxon>
        <taxon>Microcystis</taxon>
    </lineage>
</organism>
<dbReference type="EMBL" id="BHVP01000021">
    <property type="protein sequence ID" value="GCA74744.1"/>
    <property type="molecule type" value="Genomic_DNA"/>
</dbReference>
<evidence type="ECO:0008006" key="3">
    <source>
        <dbReference type="Google" id="ProtNLM"/>
    </source>
</evidence>
<comment type="caution">
    <text evidence="1">The sequence shown here is derived from an EMBL/GenBank/DDBJ whole genome shotgun (WGS) entry which is preliminary data.</text>
</comment>
<protein>
    <recommendedName>
        <fullName evidence="3">Winged helix-turn-helix domain-containing protein</fullName>
    </recommendedName>
</protein>
<evidence type="ECO:0000313" key="2">
    <source>
        <dbReference type="Proteomes" id="UP000324917"/>
    </source>
</evidence>
<dbReference type="AlphaFoldDB" id="A0A5A5RE12"/>
<dbReference type="Proteomes" id="UP000324917">
    <property type="component" value="Unassembled WGS sequence"/>
</dbReference>
<accession>A0A5A5RE12</accession>
<dbReference type="SUPFAM" id="SSF46785">
    <property type="entry name" value="Winged helix' DNA-binding domain"/>
    <property type="match status" value="1"/>
</dbReference>
<gene>
    <name evidence="1" type="ORF">MiTe_01570</name>
</gene>
<name>A0A5A5RE12_MICAE</name>